<evidence type="ECO:0000313" key="6">
    <source>
        <dbReference type="EMBL" id="UOQ84859.1"/>
    </source>
</evidence>
<dbReference type="InterPro" id="IPR003439">
    <property type="entry name" value="ABC_transporter-like_ATP-bd"/>
</dbReference>
<feature type="domain" description="ABC transporter" evidence="5">
    <location>
        <begin position="335"/>
        <end position="547"/>
    </location>
</feature>
<feature type="coiled-coil region" evidence="3">
    <location>
        <begin position="262"/>
        <end position="310"/>
    </location>
</feature>
<feature type="coiled-coil region" evidence="3">
    <location>
        <begin position="87"/>
        <end position="114"/>
    </location>
</feature>
<dbReference type="PROSITE" id="PS50893">
    <property type="entry name" value="ABC_TRANSPORTER_2"/>
    <property type="match status" value="2"/>
</dbReference>
<evidence type="ECO:0000256" key="2">
    <source>
        <dbReference type="ARBA" id="ARBA00022840"/>
    </source>
</evidence>
<feature type="compositionally biased region" description="Basic residues" evidence="4">
    <location>
        <begin position="555"/>
        <end position="567"/>
    </location>
</feature>
<feature type="region of interest" description="Disordered" evidence="4">
    <location>
        <begin position="546"/>
        <end position="570"/>
    </location>
</feature>
<sequence>MIVCSVNNIEKVYGGNVIFQNLSLEIKEKQRVALVGRNGSGKTTLLRLIAGEETPDAGQIHWKRGLVSGYLSQIPEYTNANSVKDVLRTAFSSLMQIEEKLKQMESEMATEKNNEHLQTLIAEYGVLQDQFSVNGGFEIDSNIEKIAYGLNIQTLLEQPFSKLSGGEKTKVGLGVMLLQQPDMLLLDEPTNHLDLIAVEWLGQFLQTYQGTVVIISHDRYFLDEVTNKVIDLEEGELTTYHSNFSGFVKEKEEKLLREFMAYEEQQKKIKKMKETIKRLRDWANRANPPNASLHRRARNMERAIERMEIINRPVMQPNKMKLSMEMSDRSGKDVIKLTDVSKCYNERIVLKQVNLLLEYQERAAIVGENGTGKSTLIKLILKQIDPSNGEVSIGSNVKFGYLSQQIFVEMGQETVIEVFREEVSVTEGEARAILARFMFYGYDVFRHVSQLSGGERMRLRLAQLMYQDINVLLLDEPTNHLDIESREVLEEALSSFQGTILAVSHDRYFLNKLFDKIYWIESKQLYAFEGDYNWAKKKMNEIKEIPVIEQQPPTSKRRNQKQNGKKSRKEEIDALEQRIMELEEELLITNDVAGLQELYQEKETLENRWEAICDQL</sequence>
<evidence type="ECO:0000256" key="4">
    <source>
        <dbReference type="SAM" id="MobiDB-lite"/>
    </source>
</evidence>
<evidence type="ECO:0000256" key="1">
    <source>
        <dbReference type="ARBA" id="ARBA00022741"/>
    </source>
</evidence>
<proteinExistence type="predicted"/>
<reference evidence="6 7" key="1">
    <citation type="submission" date="2022-04" db="EMBL/GenBank/DDBJ databases">
        <title>Gracilibacillus sp. isolated from saltern.</title>
        <authorList>
            <person name="Won M."/>
            <person name="Lee C.-M."/>
            <person name="Woen H.-Y."/>
            <person name="Kwon S.-W."/>
        </authorList>
    </citation>
    <scope>NUCLEOTIDE SEQUENCE [LARGE SCALE GENOMIC DNA]</scope>
    <source>
        <strain evidence="6 7">SSPM10-3</strain>
    </source>
</reference>
<evidence type="ECO:0000313" key="7">
    <source>
        <dbReference type="Proteomes" id="UP000831537"/>
    </source>
</evidence>
<dbReference type="GO" id="GO:0005524">
    <property type="term" value="F:ATP binding"/>
    <property type="evidence" value="ECO:0007669"/>
    <property type="project" value="UniProtKB-KW"/>
</dbReference>
<keyword evidence="7" id="KW-1185">Reference proteome</keyword>
<dbReference type="Gene3D" id="3.40.50.300">
    <property type="entry name" value="P-loop containing nucleotide triphosphate hydrolases"/>
    <property type="match status" value="2"/>
</dbReference>
<keyword evidence="3" id="KW-0175">Coiled coil</keyword>
<dbReference type="SUPFAM" id="SSF52540">
    <property type="entry name" value="P-loop containing nucleoside triphosphate hydrolases"/>
    <property type="match status" value="2"/>
</dbReference>
<dbReference type="InterPro" id="IPR051309">
    <property type="entry name" value="ABCF_ATPase"/>
</dbReference>
<dbReference type="RefSeq" id="WP_244743294.1">
    <property type="nucleotide sequence ID" value="NZ_CP095071.1"/>
</dbReference>
<dbReference type="PROSITE" id="PS00211">
    <property type="entry name" value="ABC_TRANSPORTER_1"/>
    <property type="match status" value="2"/>
</dbReference>
<dbReference type="CDD" id="cd03221">
    <property type="entry name" value="ABCF_EF-3"/>
    <property type="match status" value="2"/>
</dbReference>
<dbReference type="Pfam" id="PF00005">
    <property type="entry name" value="ABC_tran"/>
    <property type="match status" value="2"/>
</dbReference>
<dbReference type="SMART" id="SM00382">
    <property type="entry name" value="AAA"/>
    <property type="match status" value="2"/>
</dbReference>
<protein>
    <submittedName>
        <fullName evidence="6">ABC-F family ATP-binding cassette domain-containing protein</fullName>
    </submittedName>
</protein>
<dbReference type="EMBL" id="CP095071">
    <property type="protein sequence ID" value="UOQ84859.1"/>
    <property type="molecule type" value="Genomic_DNA"/>
</dbReference>
<dbReference type="NCBIfam" id="NF000355">
    <property type="entry name" value="ribo_prot_ABC_F"/>
    <property type="match status" value="1"/>
</dbReference>
<evidence type="ECO:0000259" key="5">
    <source>
        <dbReference type="PROSITE" id="PS50893"/>
    </source>
</evidence>
<dbReference type="InterPro" id="IPR027417">
    <property type="entry name" value="P-loop_NTPase"/>
</dbReference>
<feature type="domain" description="ABC transporter" evidence="5">
    <location>
        <begin position="4"/>
        <end position="259"/>
    </location>
</feature>
<organism evidence="6 7">
    <name type="scientific">Gracilibacillus salinarum</name>
    <dbReference type="NCBI Taxonomy" id="2932255"/>
    <lineage>
        <taxon>Bacteria</taxon>
        <taxon>Bacillati</taxon>
        <taxon>Bacillota</taxon>
        <taxon>Bacilli</taxon>
        <taxon>Bacillales</taxon>
        <taxon>Bacillaceae</taxon>
        <taxon>Gracilibacillus</taxon>
    </lineage>
</organism>
<dbReference type="InterPro" id="IPR032781">
    <property type="entry name" value="ABC_tran_Xtn"/>
</dbReference>
<dbReference type="PANTHER" id="PTHR42855">
    <property type="entry name" value="ABC TRANSPORTER ATP-BINDING SUBUNIT"/>
    <property type="match status" value="1"/>
</dbReference>
<accession>A0ABY4GKW8</accession>
<name>A0ABY4GKW8_9BACI</name>
<dbReference type="PANTHER" id="PTHR42855:SF2">
    <property type="entry name" value="DRUG RESISTANCE ABC TRANSPORTER,ATP-BINDING PROTEIN"/>
    <property type="match status" value="1"/>
</dbReference>
<dbReference type="InterPro" id="IPR017871">
    <property type="entry name" value="ABC_transporter-like_CS"/>
</dbReference>
<keyword evidence="1" id="KW-0547">Nucleotide-binding</keyword>
<dbReference type="Pfam" id="PF12848">
    <property type="entry name" value="ABC_tran_Xtn"/>
    <property type="match status" value="1"/>
</dbReference>
<gene>
    <name evidence="6" type="ORF">MUN87_19740</name>
</gene>
<evidence type="ECO:0000256" key="3">
    <source>
        <dbReference type="SAM" id="Coils"/>
    </source>
</evidence>
<keyword evidence="2 6" id="KW-0067">ATP-binding</keyword>
<dbReference type="InterPro" id="IPR003593">
    <property type="entry name" value="AAA+_ATPase"/>
</dbReference>
<dbReference type="Proteomes" id="UP000831537">
    <property type="component" value="Chromosome"/>
</dbReference>